<dbReference type="SUPFAM" id="SSF56219">
    <property type="entry name" value="DNase I-like"/>
    <property type="match status" value="1"/>
</dbReference>
<dbReference type="Pfam" id="PF00078">
    <property type="entry name" value="RVT_1"/>
    <property type="match status" value="1"/>
</dbReference>
<sequence length="795" mass="91020">MVPQSLPHFKILAWNVCGAGGKTFLRTTKLLIRNHNPDFLILIEPQISGTRADQICEKLGFPEVIRVEANGRKGGIWVAWRPDDFTVQLIDASPQHITVKVSNDQLQDWLLTGVYGSPQYSHHRSLWEHLILTSRRHSLPWVITGDFNAYRSPDEKLGPINQASLRRCQQFSSWINEANLIDLGFSGPQYTWSRGDSVRSHKASRIDRSFCNTSWNVVFPDSSVLHLPKLHSDHCPILTSSTSRASLSGNNKLFQFEAAWFMNNQFADFFAGSWDCDAPLQQALKDLVPKLMDWNKSVFGIINHRKKRLLARIQGVQERLACSFAPSLIKLQAKLERELDILLEQEEVIWFQRAKEKWVKLGEQNTSYFHQQASRRRRRNKIQALKDAQGNWVDDPGKLRAMVLDFFAALCTEEDHHYEDRMPKFWFPRITNADMLSLLRPFSISDIHKAVFEMKPLSAPGPDGFQAIFYQKFWPTVGKSLAKMAIDFFDTGTVPEEVMDSTMVLIPKIDHPEVLAQLRPISLNNVCLKAITKAIVNRLKPVMSKIIASTQSSFISGRQTNDNILILQEVLHSLRRKQGKKGGLVIKIDLEKAYDRLRWEFIQDSLKEVGLPSSWISRIMFCVQHNRIQINWNGQLTDAFTPTRGFRQGDPLSPYLFVICMERLSHRIEQAIAEKTWKPISLSTNGPKLSHLFFADDLVLFAEAEGSQIETIRQCLDDFCHSSGQRINLLKSAMYVSPNVHWDKAQRLSSRAGIPLTADLGKYLGLHTINGRITKNRYTELILRIQNKLASWKTK</sequence>
<evidence type="ECO:0000313" key="2">
    <source>
        <dbReference type="EMBL" id="CAL1400518.1"/>
    </source>
</evidence>
<gene>
    <name evidence="2" type="ORF">LTRI10_LOCUS40641</name>
</gene>
<dbReference type="GO" id="GO:0003824">
    <property type="term" value="F:catalytic activity"/>
    <property type="evidence" value="ECO:0007669"/>
    <property type="project" value="InterPro"/>
</dbReference>
<dbReference type="InterPro" id="IPR043502">
    <property type="entry name" value="DNA/RNA_pol_sf"/>
</dbReference>
<dbReference type="Proteomes" id="UP001497516">
    <property type="component" value="Chromosome 7"/>
</dbReference>
<accession>A0AAV2FQB0</accession>
<dbReference type="EMBL" id="OZ034820">
    <property type="protein sequence ID" value="CAL1400518.1"/>
    <property type="molecule type" value="Genomic_DNA"/>
</dbReference>
<dbReference type="PROSITE" id="PS50878">
    <property type="entry name" value="RT_POL"/>
    <property type="match status" value="1"/>
</dbReference>
<keyword evidence="3" id="KW-1185">Reference proteome</keyword>
<dbReference type="Gene3D" id="3.60.10.10">
    <property type="entry name" value="Endonuclease/exonuclease/phosphatase"/>
    <property type="match status" value="1"/>
</dbReference>
<dbReference type="SUPFAM" id="SSF56672">
    <property type="entry name" value="DNA/RNA polymerases"/>
    <property type="match status" value="1"/>
</dbReference>
<dbReference type="InterPro" id="IPR000477">
    <property type="entry name" value="RT_dom"/>
</dbReference>
<evidence type="ECO:0000259" key="1">
    <source>
        <dbReference type="PROSITE" id="PS50878"/>
    </source>
</evidence>
<evidence type="ECO:0000313" key="3">
    <source>
        <dbReference type="Proteomes" id="UP001497516"/>
    </source>
</evidence>
<dbReference type="InterPro" id="IPR005135">
    <property type="entry name" value="Endo/exonuclease/phosphatase"/>
</dbReference>
<name>A0AAV2FQB0_9ROSI</name>
<protein>
    <recommendedName>
        <fullName evidence="1">Reverse transcriptase domain-containing protein</fullName>
    </recommendedName>
</protein>
<dbReference type="PANTHER" id="PTHR31635">
    <property type="entry name" value="REVERSE TRANSCRIPTASE DOMAIN-CONTAINING PROTEIN-RELATED"/>
    <property type="match status" value="1"/>
</dbReference>
<dbReference type="PANTHER" id="PTHR31635:SF196">
    <property type="entry name" value="REVERSE TRANSCRIPTASE DOMAIN-CONTAINING PROTEIN-RELATED"/>
    <property type="match status" value="1"/>
</dbReference>
<dbReference type="InterPro" id="IPR036691">
    <property type="entry name" value="Endo/exonu/phosph_ase_sf"/>
</dbReference>
<dbReference type="CDD" id="cd01650">
    <property type="entry name" value="RT_nLTR_like"/>
    <property type="match status" value="1"/>
</dbReference>
<organism evidence="2 3">
    <name type="scientific">Linum trigynum</name>
    <dbReference type="NCBI Taxonomy" id="586398"/>
    <lineage>
        <taxon>Eukaryota</taxon>
        <taxon>Viridiplantae</taxon>
        <taxon>Streptophyta</taxon>
        <taxon>Embryophyta</taxon>
        <taxon>Tracheophyta</taxon>
        <taxon>Spermatophyta</taxon>
        <taxon>Magnoliopsida</taxon>
        <taxon>eudicotyledons</taxon>
        <taxon>Gunneridae</taxon>
        <taxon>Pentapetalae</taxon>
        <taxon>rosids</taxon>
        <taxon>fabids</taxon>
        <taxon>Malpighiales</taxon>
        <taxon>Linaceae</taxon>
        <taxon>Linum</taxon>
    </lineage>
</organism>
<reference evidence="2 3" key="1">
    <citation type="submission" date="2024-04" db="EMBL/GenBank/DDBJ databases">
        <authorList>
            <person name="Fracassetti M."/>
        </authorList>
    </citation>
    <scope>NUCLEOTIDE SEQUENCE [LARGE SCALE GENOMIC DNA]</scope>
</reference>
<dbReference type="Pfam" id="PF03372">
    <property type="entry name" value="Exo_endo_phos"/>
    <property type="match status" value="1"/>
</dbReference>
<proteinExistence type="predicted"/>
<dbReference type="AlphaFoldDB" id="A0AAV2FQB0"/>
<feature type="domain" description="Reverse transcriptase" evidence="1">
    <location>
        <begin position="487"/>
        <end position="756"/>
    </location>
</feature>